<keyword evidence="3" id="KW-1185">Reference proteome</keyword>
<keyword evidence="1" id="KW-0812">Transmembrane</keyword>
<keyword evidence="1" id="KW-1133">Transmembrane helix</keyword>
<dbReference type="AlphaFoldDB" id="A0A1H9GFH0"/>
<keyword evidence="1" id="KW-0472">Membrane</keyword>
<dbReference type="RefSeq" id="WP_091356485.1">
    <property type="nucleotide sequence ID" value="NZ_AP025284.1"/>
</dbReference>
<gene>
    <name evidence="2" type="ORF">SAMN03080615_01652</name>
</gene>
<name>A0A1H9GFH0_9GAMM</name>
<evidence type="ECO:0000313" key="3">
    <source>
        <dbReference type="Proteomes" id="UP000198749"/>
    </source>
</evidence>
<accession>A0A1H9GFH0</accession>
<feature type="transmembrane region" description="Helical" evidence="1">
    <location>
        <begin position="41"/>
        <end position="61"/>
    </location>
</feature>
<feature type="transmembrane region" description="Helical" evidence="1">
    <location>
        <begin position="15"/>
        <end position="32"/>
    </location>
</feature>
<evidence type="ECO:0000313" key="2">
    <source>
        <dbReference type="EMBL" id="SEQ48841.1"/>
    </source>
</evidence>
<reference evidence="3" key="1">
    <citation type="submission" date="2016-10" db="EMBL/GenBank/DDBJ databases">
        <authorList>
            <person name="Varghese N."/>
            <person name="Submissions S."/>
        </authorList>
    </citation>
    <scope>NUCLEOTIDE SEQUENCE [LARGE SCALE GENOMIC DNA]</scope>
    <source>
        <strain evidence="3">DSM 18887</strain>
    </source>
</reference>
<dbReference type="STRING" id="355243.SAMN03080615_01652"/>
<dbReference type="EMBL" id="FOGB01000004">
    <property type="protein sequence ID" value="SEQ48841.1"/>
    <property type="molecule type" value="Genomic_DNA"/>
</dbReference>
<sequence length="106" mass="11489">MKVFLADAIEILKSYLAYGLPGGMGAGANYLFQHSSKGKPLNWKGFIIFILLGGFTVNMIGPNLPVDMPGRDGALFGLGFMFWPILAALDSRGEAIAGWFVSRFTK</sequence>
<organism evidence="2 3">
    <name type="scientific">Amphritea atlantica</name>
    <dbReference type="NCBI Taxonomy" id="355243"/>
    <lineage>
        <taxon>Bacteria</taxon>
        <taxon>Pseudomonadati</taxon>
        <taxon>Pseudomonadota</taxon>
        <taxon>Gammaproteobacteria</taxon>
        <taxon>Oceanospirillales</taxon>
        <taxon>Oceanospirillaceae</taxon>
        <taxon>Amphritea</taxon>
    </lineage>
</organism>
<dbReference type="Proteomes" id="UP000198749">
    <property type="component" value="Unassembled WGS sequence"/>
</dbReference>
<proteinExistence type="predicted"/>
<evidence type="ECO:0000256" key="1">
    <source>
        <dbReference type="SAM" id="Phobius"/>
    </source>
</evidence>
<protein>
    <submittedName>
        <fullName evidence="2">Uncharacterized protein</fullName>
    </submittedName>
</protein>